<dbReference type="InterPro" id="IPR045851">
    <property type="entry name" value="AMP-bd_C_sf"/>
</dbReference>
<keyword evidence="4" id="KW-0443">Lipid metabolism</keyword>
<evidence type="ECO:0000313" key="9">
    <source>
        <dbReference type="Proteomes" id="UP001235874"/>
    </source>
</evidence>
<name>A0AAJ6HMV1_9ACTN</name>
<evidence type="ECO:0000259" key="7">
    <source>
        <dbReference type="Pfam" id="PF00501"/>
    </source>
</evidence>
<keyword evidence="9" id="KW-1185">Reference proteome</keyword>
<evidence type="ECO:0000256" key="5">
    <source>
        <dbReference type="ARBA" id="ARBA00024484"/>
    </source>
</evidence>
<dbReference type="PANTHER" id="PTHR43272:SF32">
    <property type="entry name" value="AMP-DEPENDENT SYNTHETASE_LIGASE DOMAIN-CONTAINING PROTEIN"/>
    <property type="match status" value="1"/>
</dbReference>
<evidence type="ECO:0000256" key="2">
    <source>
        <dbReference type="ARBA" id="ARBA00022598"/>
    </source>
</evidence>
<evidence type="ECO:0000256" key="4">
    <source>
        <dbReference type="ARBA" id="ARBA00023098"/>
    </source>
</evidence>
<dbReference type="SUPFAM" id="SSF56801">
    <property type="entry name" value="Acetyl-CoA synthetase-like"/>
    <property type="match status" value="1"/>
</dbReference>
<dbReference type="RefSeq" id="WP_306271002.1">
    <property type="nucleotide sequence ID" value="NZ_CP130472.1"/>
</dbReference>
<accession>A0AAJ6HMV1</accession>
<evidence type="ECO:0000256" key="3">
    <source>
        <dbReference type="ARBA" id="ARBA00022832"/>
    </source>
</evidence>
<gene>
    <name evidence="8" type="ORF">Q3V37_19240</name>
</gene>
<evidence type="ECO:0000256" key="1">
    <source>
        <dbReference type="ARBA" id="ARBA00006432"/>
    </source>
</evidence>
<dbReference type="InterPro" id="IPR000873">
    <property type="entry name" value="AMP-dep_synth/lig_dom"/>
</dbReference>
<dbReference type="AlphaFoldDB" id="A0AAJ6HMV1"/>
<protein>
    <recommendedName>
        <fullName evidence="6">Acyl-CoA synthetase</fullName>
    </recommendedName>
</protein>
<keyword evidence="3" id="KW-0276">Fatty acid metabolism</keyword>
<dbReference type="EMBL" id="CP130472">
    <property type="protein sequence ID" value="WLS43536.1"/>
    <property type="molecule type" value="Genomic_DNA"/>
</dbReference>
<dbReference type="Gene3D" id="3.40.50.12780">
    <property type="entry name" value="N-terminal domain of ligase-like"/>
    <property type="match status" value="1"/>
</dbReference>
<dbReference type="Proteomes" id="UP001235874">
    <property type="component" value="Chromosome"/>
</dbReference>
<dbReference type="Pfam" id="PF23562">
    <property type="entry name" value="AMP-binding_C_3"/>
    <property type="match status" value="1"/>
</dbReference>
<dbReference type="KEGG" id="mprn:Q3V37_19240"/>
<dbReference type="Gene3D" id="3.30.300.30">
    <property type="match status" value="1"/>
</dbReference>
<keyword evidence="2" id="KW-0436">Ligase</keyword>
<dbReference type="InterPro" id="IPR042099">
    <property type="entry name" value="ANL_N_sf"/>
</dbReference>
<comment type="similarity">
    <text evidence="1">Belongs to the ATP-dependent AMP-binding enzyme family.</text>
</comment>
<proteinExistence type="inferred from homology"/>
<comment type="catalytic activity">
    <reaction evidence="5">
        <text>a long-chain fatty acid + ATP + CoA = a long-chain fatty acyl-CoA + AMP + diphosphate</text>
        <dbReference type="Rhea" id="RHEA:15421"/>
        <dbReference type="ChEBI" id="CHEBI:30616"/>
        <dbReference type="ChEBI" id="CHEBI:33019"/>
        <dbReference type="ChEBI" id="CHEBI:57287"/>
        <dbReference type="ChEBI" id="CHEBI:57560"/>
        <dbReference type="ChEBI" id="CHEBI:83139"/>
        <dbReference type="ChEBI" id="CHEBI:456215"/>
        <dbReference type="EC" id="6.2.1.3"/>
    </reaction>
    <physiologicalReaction direction="left-to-right" evidence="5">
        <dbReference type="Rhea" id="RHEA:15422"/>
    </physiologicalReaction>
</comment>
<dbReference type="PANTHER" id="PTHR43272">
    <property type="entry name" value="LONG-CHAIN-FATTY-ACID--COA LIGASE"/>
    <property type="match status" value="1"/>
</dbReference>
<dbReference type="PROSITE" id="PS00455">
    <property type="entry name" value="AMP_BINDING"/>
    <property type="match status" value="1"/>
</dbReference>
<dbReference type="InterPro" id="IPR020845">
    <property type="entry name" value="AMP-binding_CS"/>
</dbReference>
<dbReference type="Pfam" id="PF00501">
    <property type="entry name" value="AMP-binding"/>
    <property type="match status" value="1"/>
</dbReference>
<reference evidence="8 9" key="1">
    <citation type="submission" date="2023-07" db="EMBL/GenBank/DDBJ databases">
        <title>Micromonospora profundi TRM 95458 converts glycerol to a new osmotic compound.</title>
        <authorList>
            <person name="Lu D."/>
        </authorList>
    </citation>
    <scope>NUCLEOTIDE SEQUENCE [LARGE SCALE GENOMIC DNA]</scope>
    <source>
        <strain evidence="8 9">TRM95458</strain>
    </source>
</reference>
<feature type="domain" description="AMP-dependent synthetase/ligase" evidence="7">
    <location>
        <begin position="25"/>
        <end position="439"/>
    </location>
</feature>
<evidence type="ECO:0000313" key="8">
    <source>
        <dbReference type="EMBL" id="WLS43536.1"/>
    </source>
</evidence>
<dbReference type="CDD" id="cd05907">
    <property type="entry name" value="VL_LC_FACS_like"/>
    <property type="match status" value="1"/>
</dbReference>
<evidence type="ECO:0000256" key="6">
    <source>
        <dbReference type="ARBA" id="ARBA00032875"/>
    </source>
</evidence>
<sequence>MDPADALADQCAKTAANLTVPVLLHRNATDFADLPALTTLDRDDTRTWAQLHGEVAGLAGGLADIGLEPGGHMLIMMSSRPEHWLVDLAAVHLGAVPSTIYPTLSTDQMRYVALHSSAQVLVLENAAALARWRPVLPDLPHLRRIVVVDAAEPDDLSPKTVPLSQVRSVGQAAHRADPAAFERRWRAIRPEQPVTLLYTSGTTGDPKGVVLSHHNVIYQAVALEANVFVPDHAPSVAYLPLAHIAERFLGIYNPIYRAGHVTICPDPTQLVKALRTVAPFSFFGVPRIWEKMAAGVQAHLAAAEPAVQAAFSAASAVALQAYELRAAGEAVPDDLAAQLAQAEATVLRPIQSTLGLQNMVWAGSGAAPIPVDVLRFLAGLGVDVLEVWGMTETTGTATINLPERFRTGSVGRPHLGMQVRLADDGEIFVRGPLVCSGYLRADGSVEPVVDADGWLATGDVGTIDDDGFLTITDRKKEIIITSSGKNISPAYIEGLLRAHPLIGQAVAIGDRRPYVTALIVLDDEVAPQWARARGISDAQLPHLASDPLLLAEIQAAVDAANARLARPEQVKTFEVLPSSWTPESGELTPTLKLRRRVIVDRYGDSIDGLYQSTVPAAESTTG</sequence>
<dbReference type="GO" id="GO:0016020">
    <property type="term" value="C:membrane"/>
    <property type="evidence" value="ECO:0007669"/>
    <property type="project" value="TreeGrafter"/>
</dbReference>
<organism evidence="8 9">
    <name type="scientific">Micromonospora profundi</name>
    <dbReference type="NCBI Taxonomy" id="1420889"/>
    <lineage>
        <taxon>Bacteria</taxon>
        <taxon>Bacillati</taxon>
        <taxon>Actinomycetota</taxon>
        <taxon>Actinomycetes</taxon>
        <taxon>Micromonosporales</taxon>
        <taxon>Micromonosporaceae</taxon>
        <taxon>Micromonospora</taxon>
    </lineage>
</organism>
<dbReference type="GO" id="GO:0004467">
    <property type="term" value="F:long-chain fatty acid-CoA ligase activity"/>
    <property type="evidence" value="ECO:0007669"/>
    <property type="project" value="UniProtKB-EC"/>
</dbReference>